<accession>A0A7Y6DW72</accession>
<dbReference type="Pfam" id="PF18306">
    <property type="entry name" value="LDcluster4"/>
    <property type="match status" value="1"/>
</dbReference>
<evidence type="ECO:0000313" key="1">
    <source>
        <dbReference type="EMBL" id="NUU17211.1"/>
    </source>
</evidence>
<dbReference type="InterPro" id="IPR041164">
    <property type="entry name" value="LDcluster4"/>
</dbReference>
<dbReference type="InterPro" id="IPR005268">
    <property type="entry name" value="CHP00725"/>
</dbReference>
<dbReference type="Proteomes" id="UP000565724">
    <property type="component" value="Unassembled WGS sequence"/>
</dbReference>
<dbReference type="PANTHER" id="PTHR43393">
    <property type="entry name" value="CYTOKININ RIBOSIDE 5'-MONOPHOSPHATE PHOSPHORIBOHYDROLASE"/>
    <property type="match status" value="1"/>
</dbReference>
<dbReference type="Gene3D" id="3.40.50.450">
    <property type="match status" value="1"/>
</dbReference>
<dbReference type="AlphaFoldDB" id="A0A7Y6DW72"/>
<dbReference type="SUPFAM" id="SSF102405">
    <property type="entry name" value="MCP/YpsA-like"/>
    <property type="match status" value="1"/>
</dbReference>
<dbReference type="GO" id="GO:0005829">
    <property type="term" value="C:cytosol"/>
    <property type="evidence" value="ECO:0007669"/>
    <property type="project" value="TreeGrafter"/>
</dbReference>
<dbReference type="PANTHER" id="PTHR43393:SF3">
    <property type="entry name" value="LYSINE DECARBOXYLASE-LIKE PROTEIN"/>
    <property type="match status" value="1"/>
</dbReference>
<sequence length="157" mass="15494">MAYVGVVGPSDASHDELGAARELGVGLGRRGHVVVCGGLGGVMAAVSRGAAAAGGTVVGLLPGTDRADANPDVTVAIPTGLGELRNALLVRSSNVVVSVGGSWGTLSEVALAVRTGVPVIAIGGWRMTTADGRTPADEPHRVATADAALVVLDRLLG</sequence>
<evidence type="ECO:0000313" key="2">
    <source>
        <dbReference type="Proteomes" id="UP000565724"/>
    </source>
</evidence>
<dbReference type="RefSeq" id="WP_175347091.1">
    <property type="nucleotide sequence ID" value="NZ_JABMCI010000060.1"/>
</dbReference>
<keyword evidence="2" id="KW-1185">Reference proteome</keyword>
<protein>
    <submittedName>
        <fullName evidence="1">TIGR00725 family protein</fullName>
    </submittedName>
</protein>
<dbReference type="NCBIfam" id="TIGR00725">
    <property type="entry name" value="TIGR00725 family protein"/>
    <property type="match status" value="1"/>
</dbReference>
<gene>
    <name evidence="1" type="ORF">HP550_08100</name>
</gene>
<reference evidence="1 2" key="1">
    <citation type="submission" date="2020-05" db="EMBL/GenBank/DDBJ databases">
        <title>Genome Sequencing of Type Strains.</title>
        <authorList>
            <person name="Lemaire J.F."/>
            <person name="Inderbitzin P."/>
            <person name="Gregorio O.A."/>
            <person name="Collins S.B."/>
            <person name="Wespe N."/>
            <person name="Knight-Connoni V."/>
        </authorList>
    </citation>
    <scope>NUCLEOTIDE SEQUENCE [LARGE SCALE GENOMIC DNA]</scope>
    <source>
        <strain evidence="1 2">ATCC 25174</strain>
    </source>
</reference>
<dbReference type="EMBL" id="JABMCI010000060">
    <property type="protein sequence ID" value="NUU17211.1"/>
    <property type="molecule type" value="Genomic_DNA"/>
</dbReference>
<dbReference type="InterPro" id="IPR052341">
    <property type="entry name" value="LOG_family_nucleotidases"/>
</dbReference>
<name>A0A7Y6DW72_9CELL</name>
<comment type="caution">
    <text evidence="1">The sequence shown here is derived from an EMBL/GenBank/DDBJ whole genome shotgun (WGS) entry which is preliminary data.</text>
</comment>
<proteinExistence type="predicted"/>
<organism evidence="1 2">
    <name type="scientific">Cellulomonas humilata</name>
    <dbReference type="NCBI Taxonomy" id="144055"/>
    <lineage>
        <taxon>Bacteria</taxon>
        <taxon>Bacillati</taxon>
        <taxon>Actinomycetota</taxon>
        <taxon>Actinomycetes</taxon>
        <taxon>Micrococcales</taxon>
        <taxon>Cellulomonadaceae</taxon>
        <taxon>Cellulomonas</taxon>
    </lineage>
</organism>